<name>A0A1L8RDF5_9ENTE</name>
<dbReference type="AlphaFoldDB" id="A0A1L8RDF5"/>
<evidence type="ECO:0000259" key="1">
    <source>
        <dbReference type="Pfam" id="PF13349"/>
    </source>
</evidence>
<dbReference type="Pfam" id="PF13349">
    <property type="entry name" value="DUF4097"/>
    <property type="match status" value="1"/>
</dbReference>
<feature type="domain" description="DUF4097" evidence="1">
    <location>
        <begin position="77"/>
        <end position="328"/>
    </location>
</feature>
<dbReference type="STRING" id="214095.RU97_GL002342"/>
<accession>A0A1L8RDF5</accession>
<comment type="caution">
    <text evidence="2">The sequence shown here is derived from an EMBL/GenBank/DDBJ whole genome shotgun (WGS) entry which is preliminary data.</text>
</comment>
<keyword evidence="3" id="KW-1185">Reference proteome</keyword>
<proteinExistence type="predicted"/>
<dbReference type="Gene3D" id="2.160.20.120">
    <property type="match status" value="1"/>
</dbReference>
<evidence type="ECO:0000313" key="2">
    <source>
        <dbReference type="EMBL" id="OJG17796.1"/>
    </source>
</evidence>
<dbReference type="EMBL" id="JXKH01000006">
    <property type="protein sequence ID" value="OJG17796.1"/>
    <property type="molecule type" value="Genomic_DNA"/>
</dbReference>
<gene>
    <name evidence="2" type="ORF">RU97_GL002342</name>
</gene>
<reference evidence="2 3" key="1">
    <citation type="submission" date="2014-12" db="EMBL/GenBank/DDBJ databases">
        <title>Draft genome sequences of 29 type strains of Enterococci.</title>
        <authorList>
            <person name="Zhong Z."/>
            <person name="Sun Z."/>
            <person name="Liu W."/>
            <person name="Zhang W."/>
            <person name="Zhang H."/>
        </authorList>
    </citation>
    <scope>NUCLEOTIDE SEQUENCE [LARGE SCALE GENOMIC DNA]</scope>
    <source>
        <strain evidence="2 3">DSM 17029</strain>
    </source>
</reference>
<sequence length="334" mass="36259">MKKRTILFLLLAISMMGVGAVGSIYYYQQAHKAMRTSVSKEYTMKQQEHLDLYLAGNARYSVQTTSGNQVKLNSDTYTTSKVSVDWQGQKNDTGEEVTVKADWQRNDQPFLILANMDYHSDITISIPDTVKNVTLHLGNGQYSYIGDMKTSNLAIKADKNAHFSLGNINSETIDVTSQDGSVIAYGDVAAKEMTITSAAGTVDLSDLAVQQLTVTSTSGSVNLNDLRGSINVQTESGDISLNDGRGTVTLNSRSGNISLNGDDFPEKLQATTDNGDITGYLEDVQNISIKAAAEVGDVSLFQEDRTSYTNGSAKHQMELQTKLGDIQLDGYTAD</sequence>
<evidence type="ECO:0000313" key="3">
    <source>
        <dbReference type="Proteomes" id="UP000181884"/>
    </source>
</evidence>
<dbReference type="PANTHER" id="PTHR34094">
    <property type="match status" value="1"/>
</dbReference>
<dbReference type="InterPro" id="IPR025164">
    <property type="entry name" value="Toastrack_DUF4097"/>
</dbReference>
<dbReference type="PANTHER" id="PTHR34094:SF1">
    <property type="entry name" value="PROTEIN FAM185A"/>
    <property type="match status" value="1"/>
</dbReference>
<dbReference type="Proteomes" id="UP000181884">
    <property type="component" value="Unassembled WGS sequence"/>
</dbReference>
<dbReference type="RefSeq" id="WP_067396334.1">
    <property type="nucleotide sequence ID" value="NZ_JXKH01000006.1"/>
</dbReference>
<protein>
    <recommendedName>
        <fullName evidence="1">DUF4097 domain-containing protein</fullName>
    </recommendedName>
</protein>
<organism evidence="2 3">
    <name type="scientific">Enterococcus canis</name>
    <dbReference type="NCBI Taxonomy" id="214095"/>
    <lineage>
        <taxon>Bacteria</taxon>
        <taxon>Bacillati</taxon>
        <taxon>Bacillota</taxon>
        <taxon>Bacilli</taxon>
        <taxon>Lactobacillales</taxon>
        <taxon>Enterococcaceae</taxon>
        <taxon>Enterococcus</taxon>
    </lineage>
</organism>